<dbReference type="EMBL" id="SDPU01000014">
    <property type="protein sequence ID" value="RYU13680.1"/>
    <property type="molecule type" value="Genomic_DNA"/>
</dbReference>
<sequence length="76" mass="7780">MLIDGRVLVLSPLATRLLALIGEGWTDVDGLAASLAAAVGPPTDGRSAEKATADLVRELAADGVVEVRDAEDRPNG</sequence>
<proteinExistence type="predicted"/>
<evidence type="ECO:0000313" key="1">
    <source>
        <dbReference type="EMBL" id="RYU13680.1"/>
    </source>
</evidence>
<evidence type="ECO:0000313" key="2">
    <source>
        <dbReference type="Proteomes" id="UP000291189"/>
    </source>
</evidence>
<gene>
    <name evidence="1" type="ORF">ETU37_05415</name>
</gene>
<dbReference type="Proteomes" id="UP000291189">
    <property type="component" value="Unassembled WGS sequence"/>
</dbReference>
<keyword evidence="2" id="KW-1185">Reference proteome</keyword>
<name>A0A4Q5J4W6_9ACTN</name>
<evidence type="ECO:0008006" key="3">
    <source>
        <dbReference type="Google" id="ProtNLM"/>
    </source>
</evidence>
<protein>
    <recommendedName>
        <fullName evidence="3">PqqD family protein</fullName>
    </recommendedName>
</protein>
<organism evidence="1 2">
    <name type="scientific">Nocardioides iriomotensis</name>
    <dbReference type="NCBI Taxonomy" id="715784"/>
    <lineage>
        <taxon>Bacteria</taxon>
        <taxon>Bacillati</taxon>
        <taxon>Actinomycetota</taxon>
        <taxon>Actinomycetes</taxon>
        <taxon>Propionibacteriales</taxon>
        <taxon>Nocardioidaceae</taxon>
        <taxon>Nocardioides</taxon>
    </lineage>
</organism>
<dbReference type="RefSeq" id="WP_129986106.1">
    <property type="nucleotide sequence ID" value="NZ_SDPU01000014.1"/>
</dbReference>
<reference evidence="1 2" key="1">
    <citation type="submission" date="2019-01" db="EMBL/GenBank/DDBJ databases">
        <title>Nocardioides guangzhouensis sp. nov., an actinobacterium isolated from soil.</title>
        <authorList>
            <person name="Fu Y."/>
            <person name="Cai Y."/>
            <person name="Lin Z."/>
            <person name="Chen P."/>
        </authorList>
    </citation>
    <scope>NUCLEOTIDE SEQUENCE [LARGE SCALE GENOMIC DNA]</scope>
    <source>
        <strain evidence="1 2">NBRC 105384</strain>
    </source>
</reference>
<comment type="caution">
    <text evidence="1">The sequence shown here is derived from an EMBL/GenBank/DDBJ whole genome shotgun (WGS) entry which is preliminary data.</text>
</comment>
<accession>A0A4Q5J4W6</accession>
<dbReference type="AlphaFoldDB" id="A0A4Q5J4W6"/>